<evidence type="ECO:0000313" key="1">
    <source>
        <dbReference type="Ensembl" id="ENSSANP00000024165.1"/>
    </source>
</evidence>
<name>A0A671LUU0_9TELE</name>
<keyword evidence="2" id="KW-1185">Reference proteome</keyword>
<sequence length="96" mass="10642">MFMSWDFIVPVCSDDLVKSGAVNQYVVQEVLSIKQLNSHINSFKAALRSQGPLCILEHFDTAYSVLHDGVLPLAGAVRNSKPWLKPFSLSSQFSTD</sequence>
<reference evidence="1" key="2">
    <citation type="submission" date="2025-09" db="UniProtKB">
        <authorList>
            <consortium name="Ensembl"/>
        </authorList>
    </citation>
    <scope>IDENTIFICATION</scope>
</reference>
<accession>A0A671LUU0</accession>
<organism evidence="1 2">
    <name type="scientific">Sinocyclocheilus anshuiensis</name>
    <dbReference type="NCBI Taxonomy" id="1608454"/>
    <lineage>
        <taxon>Eukaryota</taxon>
        <taxon>Metazoa</taxon>
        <taxon>Chordata</taxon>
        <taxon>Craniata</taxon>
        <taxon>Vertebrata</taxon>
        <taxon>Euteleostomi</taxon>
        <taxon>Actinopterygii</taxon>
        <taxon>Neopterygii</taxon>
        <taxon>Teleostei</taxon>
        <taxon>Ostariophysi</taxon>
        <taxon>Cypriniformes</taxon>
        <taxon>Cyprinidae</taxon>
        <taxon>Cyprininae</taxon>
        <taxon>Sinocyclocheilus</taxon>
    </lineage>
</organism>
<proteinExistence type="predicted"/>
<reference evidence="1" key="1">
    <citation type="submission" date="2025-08" db="UniProtKB">
        <authorList>
            <consortium name="Ensembl"/>
        </authorList>
    </citation>
    <scope>IDENTIFICATION</scope>
</reference>
<dbReference type="AlphaFoldDB" id="A0A671LUU0"/>
<dbReference type="Proteomes" id="UP000472260">
    <property type="component" value="Unassembled WGS sequence"/>
</dbReference>
<protein>
    <submittedName>
        <fullName evidence="1">Uncharacterized protein</fullName>
    </submittedName>
</protein>
<evidence type="ECO:0000313" key="2">
    <source>
        <dbReference type="Proteomes" id="UP000472260"/>
    </source>
</evidence>
<dbReference type="Ensembl" id="ENSSANT00000025741.1">
    <property type="protein sequence ID" value="ENSSANP00000024165.1"/>
    <property type="gene ID" value="ENSSANG00000012449.1"/>
</dbReference>